<gene>
    <name evidence="3" type="primary">rnjA</name>
    <name evidence="3" type="ORF">NCTC10184_00155</name>
</gene>
<dbReference type="Proteomes" id="UP000290876">
    <property type="component" value="Chromosome"/>
</dbReference>
<dbReference type="RefSeq" id="WP_129622795.1">
    <property type="nucleotide sequence ID" value="NZ_LR215043.1"/>
</dbReference>
<evidence type="ECO:0000259" key="1">
    <source>
        <dbReference type="Pfam" id="PF17770"/>
    </source>
</evidence>
<dbReference type="InterPro" id="IPR041636">
    <property type="entry name" value="RNase_J_C"/>
</dbReference>
<organism evidence="3 4">
    <name type="scientific">Mycoplasmopsis columbinasalis</name>
    <dbReference type="NCBI Taxonomy" id="114880"/>
    <lineage>
        <taxon>Bacteria</taxon>
        <taxon>Bacillati</taxon>
        <taxon>Mycoplasmatota</taxon>
        <taxon>Mycoplasmoidales</taxon>
        <taxon>Metamycoplasmataceae</taxon>
        <taxon>Mycoplasmopsis</taxon>
    </lineage>
</organism>
<dbReference type="KEGG" id="mcob:NCTC10184_00155"/>
<dbReference type="PANTHER" id="PTHR43694:SF1">
    <property type="entry name" value="RIBONUCLEASE J"/>
    <property type="match status" value="1"/>
</dbReference>
<dbReference type="InterPro" id="IPR036866">
    <property type="entry name" value="RibonucZ/Hydroxyglut_hydro"/>
</dbReference>
<dbReference type="Pfam" id="PF17770">
    <property type="entry name" value="RNase_J_C"/>
    <property type="match status" value="1"/>
</dbReference>
<keyword evidence="4" id="KW-1185">Reference proteome</keyword>
<evidence type="ECO:0000313" key="4">
    <source>
        <dbReference type="Proteomes" id="UP000290876"/>
    </source>
</evidence>
<dbReference type="EC" id="3.1.-.-" evidence="3"/>
<dbReference type="AlphaFoldDB" id="A0A449B9R7"/>
<reference evidence="3 4" key="1">
    <citation type="submission" date="2019-01" db="EMBL/GenBank/DDBJ databases">
        <authorList>
            <consortium name="Pathogen Informatics"/>
        </authorList>
    </citation>
    <scope>NUCLEOTIDE SEQUENCE [LARGE SCALE GENOMIC DNA]</scope>
    <source>
        <strain evidence="3 4">NCTC10184</strain>
    </source>
</reference>
<dbReference type="Gene3D" id="3.40.50.10710">
    <property type="entry name" value="Metallo-hydrolase/oxidoreductase"/>
    <property type="match status" value="1"/>
</dbReference>
<keyword evidence="3" id="KW-0378">Hydrolase</keyword>
<evidence type="ECO:0000259" key="2">
    <source>
        <dbReference type="Pfam" id="PF22505"/>
    </source>
</evidence>
<sequence length="550" mass="62323">MNHISIFALGGLDENEKNCYVLEWNEKIFIINAGTKIPINSTNGIDTLIPNFDYLVKNKDRIQGIFISDVKSDTFSALPWLLMQIPNLKIYTSEFNKLMILDRLSKYRISNAAYKIFVLKDVKKFDDIFIQPIDIAGSMPGCLGFDFITPDGDVLFMFNFVEGNLGIYGKLSFDSLAKNFTKRKLLALVVDAGRVNLNGKAIEKIALPQSIKEVFLNAGPKERIIVSAYDEEMASIQQILDLAYKTKRPVVTYGKTYGQVFELIRNTYSKLNWPNAIDYRNANKIPNAVVLVTGSINRLFSRFLRITEKNDVFLSLNANDNVLFLSPAVNGLEKLEALTLDEIAKVTSKIYDVSSSEFYRHRPARQDIIDLVTKTKPQYVIPVEGLYRYLSDAQRYIAKECKMKENQILVLQNGRIAHFIDGKLASSKGKVKEVGETIIDGYGIGDISSEVVMEREVLGREGVIVVSVLFDSKTKKLVSKIQINFVGSISKEAKKDASELIKQVILKILEEEKFANIKELQNRARQVIKRKIFKNYDKEPLVVVTFQQIS</sequence>
<evidence type="ECO:0000313" key="3">
    <source>
        <dbReference type="EMBL" id="VEU77940.1"/>
    </source>
</evidence>
<dbReference type="SUPFAM" id="SSF56281">
    <property type="entry name" value="Metallo-hydrolase/oxidoreductase"/>
    <property type="match status" value="1"/>
</dbReference>
<dbReference type="Gene3D" id="3.10.20.580">
    <property type="match status" value="1"/>
</dbReference>
<dbReference type="GO" id="GO:0016787">
    <property type="term" value="F:hydrolase activity"/>
    <property type="evidence" value="ECO:0007669"/>
    <property type="project" value="UniProtKB-KW"/>
</dbReference>
<dbReference type="PANTHER" id="PTHR43694">
    <property type="entry name" value="RIBONUCLEASE J"/>
    <property type="match status" value="1"/>
</dbReference>
<proteinExistence type="predicted"/>
<accession>A0A449B9R7</accession>
<dbReference type="CDD" id="cd07714">
    <property type="entry name" value="RNaseJ_MBL-fold"/>
    <property type="match status" value="1"/>
</dbReference>
<dbReference type="InterPro" id="IPR055132">
    <property type="entry name" value="RNase_J_b_CASP"/>
</dbReference>
<dbReference type="InterPro" id="IPR042173">
    <property type="entry name" value="RNase_J_2"/>
</dbReference>
<feature type="domain" description="Ribonuclease J beta-CASP" evidence="2">
    <location>
        <begin position="221"/>
        <end position="334"/>
    </location>
</feature>
<protein>
    <submittedName>
        <fullName evidence="3">Hydrolase</fullName>
        <ecNumber evidence="3">3.1.-.-</ecNumber>
    </submittedName>
</protein>
<feature type="domain" description="Ribonuclease J C-terminal" evidence="1">
    <location>
        <begin position="451"/>
        <end position="548"/>
    </location>
</feature>
<dbReference type="OrthoDB" id="401053at2"/>
<dbReference type="Gene3D" id="3.60.15.10">
    <property type="entry name" value="Ribonuclease Z/Hydroxyacylglutathione hydrolase-like"/>
    <property type="match status" value="1"/>
</dbReference>
<name>A0A449B9R7_9BACT</name>
<dbReference type="Pfam" id="PF22505">
    <property type="entry name" value="RNase_J_b_CASP"/>
    <property type="match status" value="1"/>
</dbReference>
<dbReference type="EMBL" id="LR215043">
    <property type="protein sequence ID" value="VEU77940.1"/>
    <property type="molecule type" value="Genomic_DNA"/>
</dbReference>